<comment type="caution">
    <text evidence="4">The sequence shown here is derived from an EMBL/GenBank/DDBJ whole genome shotgun (WGS) entry which is preliminary data.</text>
</comment>
<protein>
    <submittedName>
        <fullName evidence="4">G1000 protein</fullName>
    </submittedName>
</protein>
<evidence type="ECO:0000256" key="1">
    <source>
        <dbReference type="ARBA" id="ARBA00010797"/>
    </source>
</evidence>
<sequence>MAFRATLASTQRLLRWSAWPEVSSQADEQLWSSVQRRWASKKQGGSTQNRGGSLPKMLGIKLYGGQACSAGNIIIRQRGTEFHPGSNVGMGKDHTLFALVEGKIKFHVRKYPSPRRFISVQEQMSQ</sequence>
<evidence type="ECO:0000256" key="2">
    <source>
        <dbReference type="ARBA" id="ARBA00022980"/>
    </source>
</evidence>
<dbReference type="Pfam" id="PF01016">
    <property type="entry name" value="Ribosomal_L27"/>
    <property type="match status" value="1"/>
</dbReference>
<reference evidence="4 5" key="1">
    <citation type="submission" date="2024-06" db="EMBL/GenBank/DDBJ databases">
        <authorList>
            <person name="Kraege A."/>
            <person name="Thomma B."/>
        </authorList>
    </citation>
    <scope>NUCLEOTIDE SEQUENCE [LARGE SCALE GENOMIC DNA]</scope>
</reference>
<accession>A0ABP1FJ30</accession>
<dbReference type="Proteomes" id="UP001497392">
    <property type="component" value="Unassembled WGS sequence"/>
</dbReference>
<evidence type="ECO:0000313" key="5">
    <source>
        <dbReference type="Proteomes" id="UP001497392"/>
    </source>
</evidence>
<comment type="similarity">
    <text evidence="1">Belongs to the bacterial ribosomal protein bL27 family.</text>
</comment>
<dbReference type="SUPFAM" id="SSF110324">
    <property type="entry name" value="Ribosomal L27 protein-like"/>
    <property type="match status" value="1"/>
</dbReference>
<gene>
    <name evidence="4" type="primary">g1000</name>
    <name evidence="4" type="ORF">VP750_LOCUS868</name>
</gene>
<dbReference type="InterPro" id="IPR018261">
    <property type="entry name" value="Ribosomal_bL27_CS"/>
</dbReference>
<keyword evidence="2" id="KW-0689">Ribosomal protein</keyword>
<keyword evidence="5" id="KW-1185">Reference proteome</keyword>
<dbReference type="PANTHER" id="PTHR15893:SF0">
    <property type="entry name" value="LARGE RIBOSOMAL SUBUNIT PROTEIN BL27M"/>
    <property type="match status" value="1"/>
</dbReference>
<name>A0ABP1FJ30_9CHLO</name>
<dbReference type="InterPro" id="IPR001684">
    <property type="entry name" value="Ribosomal_bL27"/>
</dbReference>
<dbReference type="Gene3D" id="2.40.50.100">
    <property type="match status" value="1"/>
</dbReference>
<organism evidence="4 5">
    <name type="scientific">Coccomyxa viridis</name>
    <dbReference type="NCBI Taxonomy" id="1274662"/>
    <lineage>
        <taxon>Eukaryota</taxon>
        <taxon>Viridiplantae</taxon>
        <taxon>Chlorophyta</taxon>
        <taxon>core chlorophytes</taxon>
        <taxon>Trebouxiophyceae</taxon>
        <taxon>Trebouxiophyceae incertae sedis</taxon>
        <taxon>Coccomyxaceae</taxon>
        <taxon>Coccomyxa</taxon>
    </lineage>
</organism>
<dbReference type="EMBL" id="CAXHTA020000002">
    <property type="protein sequence ID" value="CAL5219209.1"/>
    <property type="molecule type" value="Genomic_DNA"/>
</dbReference>
<keyword evidence="3" id="KW-0687">Ribonucleoprotein</keyword>
<dbReference type="PRINTS" id="PR00063">
    <property type="entry name" value="RIBOSOMALL27"/>
</dbReference>
<dbReference type="PROSITE" id="PS00831">
    <property type="entry name" value="RIBOSOMAL_L27"/>
    <property type="match status" value="1"/>
</dbReference>
<dbReference type="PANTHER" id="PTHR15893">
    <property type="entry name" value="RIBOSOMAL PROTEIN L27"/>
    <property type="match status" value="1"/>
</dbReference>
<evidence type="ECO:0000256" key="3">
    <source>
        <dbReference type="ARBA" id="ARBA00023274"/>
    </source>
</evidence>
<evidence type="ECO:0000313" key="4">
    <source>
        <dbReference type="EMBL" id="CAL5219209.1"/>
    </source>
</evidence>
<dbReference type="NCBIfam" id="TIGR00062">
    <property type="entry name" value="L27"/>
    <property type="match status" value="1"/>
</dbReference>
<proteinExistence type="inferred from homology"/>